<dbReference type="Pfam" id="PF09084">
    <property type="entry name" value="NMT1"/>
    <property type="match status" value="1"/>
</dbReference>
<gene>
    <name evidence="2" type="ORF">L2W38_11580</name>
</gene>
<evidence type="ECO:0000313" key="2">
    <source>
        <dbReference type="EMBL" id="MCF4143452.1"/>
    </source>
</evidence>
<feature type="domain" description="SsuA/THI5-like" evidence="1">
    <location>
        <begin position="110"/>
        <end position="258"/>
    </location>
</feature>
<keyword evidence="3" id="KW-1185">Reference proteome</keyword>
<evidence type="ECO:0000259" key="1">
    <source>
        <dbReference type="Pfam" id="PF09084"/>
    </source>
</evidence>
<proteinExistence type="predicted"/>
<organism evidence="2 3">
    <name type="scientific">Dethiosulfovibrio marinus</name>
    <dbReference type="NCBI Taxonomy" id="133532"/>
    <lineage>
        <taxon>Bacteria</taxon>
        <taxon>Thermotogati</taxon>
        <taxon>Synergistota</taxon>
        <taxon>Synergistia</taxon>
        <taxon>Synergistales</taxon>
        <taxon>Dethiosulfovibrionaceae</taxon>
        <taxon>Dethiosulfovibrio</taxon>
    </lineage>
</organism>
<reference evidence="2 3" key="1">
    <citation type="submission" date="2022-01" db="EMBL/GenBank/DDBJ databases">
        <title>Dethiosulfovibrio faecalis sp. nov., a novel proteolytic, non-sulfur-reducing bacterium isolated from a marine aquaculture solid waste bioreactor.</title>
        <authorList>
            <person name="Grabowski S."/>
            <person name="Apolinario E."/>
            <person name="Schneider N."/>
            <person name="Marshall C.W."/>
            <person name="Sowers K.R."/>
        </authorList>
    </citation>
    <scope>NUCLEOTIDE SEQUENCE [LARGE SCALE GENOMIC DNA]</scope>
    <source>
        <strain evidence="2 3">DSM 12537</strain>
    </source>
</reference>
<dbReference type="Proteomes" id="UP001200430">
    <property type="component" value="Unassembled WGS sequence"/>
</dbReference>
<accession>A0ABS9EQI8</accession>
<dbReference type="PANTHER" id="PTHR30024">
    <property type="entry name" value="ALIPHATIC SULFONATES-BINDING PROTEIN-RELATED"/>
    <property type="match status" value="1"/>
</dbReference>
<dbReference type="EMBL" id="JAKGUD010000016">
    <property type="protein sequence ID" value="MCF4143452.1"/>
    <property type="molecule type" value="Genomic_DNA"/>
</dbReference>
<dbReference type="Gene3D" id="3.40.190.10">
    <property type="entry name" value="Periplasmic binding protein-like II"/>
    <property type="match status" value="2"/>
</dbReference>
<evidence type="ECO:0000313" key="3">
    <source>
        <dbReference type="Proteomes" id="UP001200430"/>
    </source>
</evidence>
<comment type="caution">
    <text evidence="2">The sequence shown here is derived from an EMBL/GenBank/DDBJ whole genome shotgun (WGS) entry which is preliminary data.</text>
</comment>
<dbReference type="InterPro" id="IPR027024">
    <property type="entry name" value="UCP027386_ABC_sbc_TM0202"/>
</dbReference>
<dbReference type="PANTHER" id="PTHR30024:SF46">
    <property type="entry name" value="ABC TRANSPORTER, SUBSTRATE-BINDING LIPOPROTEIN"/>
    <property type="match status" value="1"/>
</dbReference>
<dbReference type="InterPro" id="IPR015168">
    <property type="entry name" value="SsuA/THI5"/>
</dbReference>
<name>A0ABS9EQI8_9BACT</name>
<dbReference type="PIRSF" id="PIRSF027386">
    <property type="entry name" value="UCP027386_ABC_sbc_TM0202"/>
    <property type="match status" value="1"/>
</dbReference>
<protein>
    <submittedName>
        <fullName evidence="2">ABC transporter substrate-binding protein</fullName>
    </submittedName>
</protein>
<sequence length="323" mass="36357">MLKRIIGVMCAVTMVFLMVASGYSEEKGTFLITVGTPKAPPALPLLYMMENNTLGDEVRIKLDFWSEAETLIAMVQDKKHHFLAFPLTVMSKLYNKGLDVRLLNVNTWGVTYFITTDREFRSWSDLRGKDVYVNLKSSPPDVFTRCFLEEAGLDPEKDVNIVYASMPEVAAMIASGRAEYATLIEPMATKVLMSNPKARVGASFEEEWRRINKNDSRIPNAGMGVMGDFAKKNPDLVEDFQKGYEEGLIWTLEHPEEAGKLAEKYLALDGELLTRAIPSMGLHFEDAMEAKADLDLFFGFLLDFDPRTIGGRVPDDGMYYVED</sequence>
<dbReference type="RefSeq" id="WP_236100153.1">
    <property type="nucleotide sequence ID" value="NZ_JAKGUD010000016.1"/>
</dbReference>
<dbReference type="SUPFAM" id="SSF53850">
    <property type="entry name" value="Periplasmic binding protein-like II"/>
    <property type="match status" value="1"/>
</dbReference>